<reference evidence="4 5" key="1">
    <citation type="journal article" date="2008" name="Nature">
        <title>The genome of the model beetle and pest Tribolium castaneum.</title>
        <authorList>
            <consortium name="Tribolium Genome Sequencing Consortium"/>
            <person name="Richards S."/>
            <person name="Gibbs R.A."/>
            <person name="Weinstock G.M."/>
            <person name="Brown S.J."/>
            <person name="Denell R."/>
            <person name="Beeman R.W."/>
            <person name="Gibbs R."/>
            <person name="Beeman R.W."/>
            <person name="Brown S.J."/>
            <person name="Bucher G."/>
            <person name="Friedrich M."/>
            <person name="Grimmelikhuijzen C.J."/>
            <person name="Klingler M."/>
            <person name="Lorenzen M."/>
            <person name="Richards S."/>
            <person name="Roth S."/>
            <person name="Schroder R."/>
            <person name="Tautz D."/>
            <person name="Zdobnov E.M."/>
            <person name="Muzny D."/>
            <person name="Gibbs R.A."/>
            <person name="Weinstock G.M."/>
            <person name="Attaway T."/>
            <person name="Bell S."/>
            <person name="Buhay C.J."/>
            <person name="Chandrabose M.N."/>
            <person name="Chavez D."/>
            <person name="Clerk-Blankenburg K.P."/>
            <person name="Cree A."/>
            <person name="Dao M."/>
            <person name="Davis C."/>
            <person name="Chacko J."/>
            <person name="Dinh H."/>
            <person name="Dugan-Rocha S."/>
            <person name="Fowler G."/>
            <person name="Garner T.T."/>
            <person name="Garnes J."/>
            <person name="Gnirke A."/>
            <person name="Hawes A."/>
            <person name="Hernandez J."/>
            <person name="Hines S."/>
            <person name="Holder M."/>
            <person name="Hume J."/>
            <person name="Jhangiani S.N."/>
            <person name="Joshi V."/>
            <person name="Khan Z.M."/>
            <person name="Jackson L."/>
            <person name="Kovar C."/>
            <person name="Kowis A."/>
            <person name="Lee S."/>
            <person name="Lewis L.R."/>
            <person name="Margolis J."/>
            <person name="Morgan M."/>
            <person name="Nazareth L.V."/>
            <person name="Nguyen N."/>
            <person name="Okwuonu G."/>
            <person name="Parker D."/>
            <person name="Richards S."/>
            <person name="Ruiz S.J."/>
            <person name="Santibanez J."/>
            <person name="Savard J."/>
            <person name="Scherer S.E."/>
            <person name="Schneider B."/>
            <person name="Sodergren E."/>
            <person name="Tautz D."/>
            <person name="Vattahil S."/>
            <person name="Villasana D."/>
            <person name="White C.S."/>
            <person name="Wright R."/>
            <person name="Park Y."/>
            <person name="Beeman R.W."/>
            <person name="Lord J."/>
            <person name="Oppert B."/>
            <person name="Lorenzen M."/>
            <person name="Brown S."/>
            <person name="Wang L."/>
            <person name="Savard J."/>
            <person name="Tautz D."/>
            <person name="Richards S."/>
            <person name="Weinstock G."/>
            <person name="Gibbs R.A."/>
            <person name="Liu Y."/>
            <person name="Worley K."/>
            <person name="Weinstock G."/>
            <person name="Elsik C.G."/>
            <person name="Reese J.T."/>
            <person name="Elhaik E."/>
            <person name="Landan G."/>
            <person name="Graur D."/>
            <person name="Arensburger P."/>
            <person name="Atkinson P."/>
            <person name="Beeman R.W."/>
            <person name="Beidler J."/>
            <person name="Brown S.J."/>
            <person name="Demuth J.P."/>
            <person name="Drury D.W."/>
            <person name="Du Y.Z."/>
            <person name="Fujiwara H."/>
            <person name="Lorenzen M."/>
            <person name="Maselli V."/>
            <person name="Osanai M."/>
            <person name="Park Y."/>
            <person name="Robertson H.M."/>
            <person name="Tu Z."/>
            <person name="Wang J.J."/>
            <person name="Wang S."/>
            <person name="Richards S."/>
            <person name="Song H."/>
            <person name="Zhang L."/>
            <person name="Sodergren E."/>
            <person name="Werner D."/>
            <person name="Stanke M."/>
            <person name="Morgenstern B."/>
            <person name="Solovyev V."/>
            <person name="Kosarev P."/>
            <person name="Brown G."/>
            <person name="Chen H.C."/>
            <person name="Ermolaeva O."/>
            <person name="Hlavina W."/>
            <person name="Kapustin Y."/>
            <person name="Kiryutin B."/>
            <person name="Kitts P."/>
            <person name="Maglott D."/>
            <person name="Pruitt K."/>
            <person name="Sapojnikov V."/>
            <person name="Souvorov A."/>
            <person name="Mackey A.J."/>
            <person name="Waterhouse R.M."/>
            <person name="Wyder S."/>
            <person name="Zdobnov E.M."/>
            <person name="Zdobnov E.M."/>
            <person name="Wyder S."/>
            <person name="Kriventseva E.V."/>
            <person name="Kadowaki T."/>
            <person name="Bork P."/>
            <person name="Aranda M."/>
            <person name="Bao R."/>
            <person name="Beermann A."/>
            <person name="Berns N."/>
            <person name="Bolognesi R."/>
            <person name="Bonneton F."/>
            <person name="Bopp D."/>
            <person name="Brown S.J."/>
            <person name="Bucher G."/>
            <person name="Butts T."/>
            <person name="Chaumot A."/>
            <person name="Denell R.E."/>
            <person name="Ferrier D.E."/>
            <person name="Friedrich M."/>
            <person name="Gordon C.M."/>
            <person name="Jindra M."/>
            <person name="Klingler M."/>
            <person name="Lan Q."/>
            <person name="Lattorff H.M."/>
            <person name="Laudet V."/>
            <person name="von Levetsow C."/>
            <person name="Liu Z."/>
            <person name="Lutz R."/>
            <person name="Lynch J.A."/>
            <person name="da Fonseca R.N."/>
            <person name="Posnien N."/>
            <person name="Reuter R."/>
            <person name="Roth S."/>
            <person name="Savard J."/>
            <person name="Schinko J.B."/>
            <person name="Schmitt C."/>
            <person name="Schoppmeier M."/>
            <person name="Schroder R."/>
            <person name="Shippy T.D."/>
            <person name="Simonnet F."/>
            <person name="Marques-Souza H."/>
            <person name="Tautz D."/>
            <person name="Tomoyasu Y."/>
            <person name="Trauner J."/>
            <person name="Van der Zee M."/>
            <person name="Vervoort M."/>
            <person name="Wittkopp N."/>
            <person name="Wimmer E.A."/>
            <person name="Yang X."/>
            <person name="Jones A.K."/>
            <person name="Sattelle D.B."/>
            <person name="Ebert P.R."/>
            <person name="Nelson D."/>
            <person name="Scott J.G."/>
            <person name="Beeman R.W."/>
            <person name="Muthukrishnan S."/>
            <person name="Kramer K.J."/>
            <person name="Arakane Y."/>
            <person name="Beeman R.W."/>
            <person name="Zhu Q."/>
            <person name="Hogenkamp D."/>
            <person name="Dixit R."/>
            <person name="Oppert B."/>
            <person name="Jiang H."/>
            <person name="Zou Z."/>
            <person name="Marshall J."/>
            <person name="Elpidina E."/>
            <person name="Vinokurov K."/>
            <person name="Oppert C."/>
            <person name="Zou Z."/>
            <person name="Evans J."/>
            <person name="Lu Z."/>
            <person name="Zhao P."/>
            <person name="Sumathipala N."/>
            <person name="Altincicek B."/>
            <person name="Vilcinskas A."/>
            <person name="Williams M."/>
            <person name="Hultmark D."/>
            <person name="Hetru C."/>
            <person name="Jiang H."/>
            <person name="Grimmelikhuijzen C.J."/>
            <person name="Hauser F."/>
            <person name="Cazzamali G."/>
            <person name="Williamson M."/>
            <person name="Park Y."/>
            <person name="Li B."/>
            <person name="Tanaka Y."/>
            <person name="Predel R."/>
            <person name="Neupert S."/>
            <person name="Schachtner J."/>
            <person name="Verleyen P."/>
            <person name="Raible F."/>
            <person name="Bork P."/>
            <person name="Friedrich M."/>
            <person name="Walden K.K."/>
            <person name="Robertson H.M."/>
            <person name="Angeli S."/>
            <person name="Foret S."/>
            <person name="Bucher G."/>
            <person name="Schuetz S."/>
            <person name="Maleszka R."/>
            <person name="Wimmer E.A."/>
            <person name="Beeman R.W."/>
            <person name="Lorenzen M."/>
            <person name="Tomoyasu Y."/>
            <person name="Miller S.C."/>
            <person name="Grossmann D."/>
            <person name="Bucher G."/>
        </authorList>
    </citation>
    <scope>NUCLEOTIDE SEQUENCE [LARGE SCALE GENOMIC DNA]</scope>
    <source>
        <strain evidence="4 5">Georgia GA2</strain>
    </source>
</reference>
<dbReference type="STRING" id="7070.D2A4T4"/>
<dbReference type="GO" id="GO:0010698">
    <property type="term" value="F:acetyltransferase activator activity"/>
    <property type="evidence" value="ECO:0000318"/>
    <property type="project" value="GO_Central"/>
</dbReference>
<dbReference type="GO" id="GO:0005737">
    <property type="term" value="C:cytoplasm"/>
    <property type="evidence" value="ECO:0000318"/>
    <property type="project" value="GO_Central"/>
</dbReference>
<dbReference type="PhylomeDB" id="D2A4T4"/>
<sequence length="938" mass="106378">MTSKVQHVQDNSVAERRLRPIYDWLDIGNNKKALQECEKVLKKTPNLLCAKALKALTLHRMGKEGEALAILEALTADSPTDDATLQAMTLCYRELQQLEKICKLYETAVKLEPANEELYTHLFMSYARVFDFKSQQKTAMTLYKHKPKTPYYCWAVMSIILQATRGEGKNDAKKRSLLLSLAERMMEKLIVDGKLDAEQEVQLYVMVLELQGKFEEVLVILDGPLGTKLACSNQPHNKLKYLVPLKCWDDVNLLCKGILIESVDRWDIWKEYINSVFALMEAKPYESNNHDNGASDNDLETVDDTPEKCHEFICRIVENGADNGFLLRGPYLARFELCSRLVKCNVDSSDVLGETIELFIEYFRKFGHKPCCVSDLRHYLDLLDCEKKAELSARLIKDVGISSTSVPQSEQQMQRHLCALQLSRLCGAHRNLTSDHLKALVTAFSLHYEHGYQTYGTNLLSTDLGPSDPYALLAAHVLYDLSQSEKKSEPIVAALVLLENMLKNSPSNFHAKLLCVRLYHTVGGCLGAQNMYSSLDTKHLQLDSLGFIHCARLATTGLYSLCSNLFDVTLKFFSSNYKDSSDHITFSYKYGSFIKLDEFMDFRERLNNSMHYTTVAIDRIVLSLVECTTLDTLYNIDISPKDDKIDWEALRDNHDLSVYISWDPERIKGPPEEYEEIRTFFKQNKIFLKLRTSLLWALSAAVDIVKSSDGVRTKYMDQLATILADWEELSTKNRNHAPLCQHLVTLPLPSRLHVALATPHFDIVGRMLRLLLAVVSEGCSKEDDLVEKIESGVKAMVDMIENRGKNSADLIYRRETMEYVVNAVEVLSVSSLICLLCNDLVKPPSKKGKKKVSEASSWKETVVRLANSFKTHINALNEVLQTWAQFSVSSDLALMLESVNLSNDGHNVCENIVNSYVLAVREIQCVLKNKIKMLSSIQ</sequence>
<dbReference type="GO" id="GO:0007010">
    <property type="term" value="P:cytoskeleton organization"/>
    <property type="evidence" value="ECO:0000318"/>
    <property type="project" value="GO_Central"/>
</dbReference>
<dbReference type="PANTHER" id="PTHR22767">
    <property type="entry name" value="N-TERMINAL ACETYLTRANSFERASE-RELATED"/>
    <property type="match status" value="1"/>
</dbReference>
<proteinExistence type="inferred from homology"/>
<dbReference type="eggNOG" id="KOG2053">
    <property type="taxonomic scope" value="Eukaryota"/>
</dbReference>
<dbReference type="HOGENOM" id="CLU_008075_0_0_1"/>
<name>D2A4T4_TRICA</name>
<organism evidence="4 5">
    <name type="scientific">Tribolium castaneum</name>
    <name type="common">Red flour beetle</name>
    <dbReference type="NCBI Taxonomy" id="7070"/>
    <lineage>
        <taxon>Eukaryota</taxon>
        <taxon>Metazoa</taxon>
        <taxon>Ecdysozoa</taxon>
        <taxon>Arthropoda</taxon>
        <taxon>Hexapoda</taxon>
        <taxon>Insecta</taxon>
        <taxon>Pterygota</taxon>
        <taxon>Neoptera</taxon>
        <taxon>Endopterygota</taxon>
        <taxon>Coleoptera</taxon>
        <taxon>Polyphaga</taxon>
        <taxon>Cucujiformia</taxon>
        <taxon>Tenebrionidae</taxon>
        <taxon>Tenebrionidae incertae sedis</taxon>
        <taxon>Tribolium</taxon>
    </lineage>
</organism>
<reference evidence="4 5" key="2">
    <citation type="journal article" date="2010" name="Nucleic Acids Res.">
        <title>BeetleBase in 2010: revisions to provide comprehensive genomic information for Tribolium castaneum.</title>
        <authorList>
            <person name="Kim H.S."/>
            <person name="Murphy T."/>
            <person name="Xia J."/>
            <person name="Caragea D."/>
            <person name="Park Y."/>
            <person name="Beeman R.W."/>
            <person name="Lorenzen M.D."/>
            <person name="Butcher S."/>
            <person name="Manak J.R."/>
            <person name="Brown S.J."/>
        </authorList>
    </citation>
    <scope>GENOME REANNOTATION</scope>
    <source>
        <strain evidence="4 5">Georgia GA2</strain>
    </source>
</reference>
<evidence type="ECO:0000256" key="2">
    <source>
        <dbReference type="ARBA" id="ARBA00022803"/>
    </source>
</evidence>
<gene>
    <name evidence="4" type="primary">AUGUSTUS-3.0.2_15420</name>
    <name evidence="4" type="ORF">TcasGA2_TC015420</name>
</gene>
<dbReference type="InterPro" id="IPR011990">
    <property type="entry name" value="TPR-like_helical_dom_sf"/>
</dbReference>
<dbReference type="SUPFAM" id="SSF48452">
    <property type="entry name" value="TPR-like"/>
    <property type="match status" value="1"/>
</dbReference>
<dbReference type="OMA" id="IHYTELA"/>
<dbReference type="OrthoDB" id="1874341at2759"/>
<evidence type="ECO:0000256" key="1">
    <source>
        <dbReference type="ARBA" id="ARBA00006298"/>
    </source>
</evidence>
<dbReference type="KEGG" id="tca:100141721"/>
<dbReference type="InterPro" id="IPR019183">
    <property type="entry name" value="NAA25_NatB_aux_su"/>
</dbReference>
<protein>
    <recommendedName>
        <fullName evidence="3">N-terminal acetyltransferase B complex subunit MDM20 homolog</fullName>
    </recommendedName>
</protein>
<evidence type="ECO:0000313" key="5">
    <source>
        <dbReference type="Proteomes" id="UP000007266"/>
    </source>
</evidence>
<keyword evidence="5" id="KW-1185">Reference proteome</keyword>
<dbReference type="FunCoup" id="D2A4T4">
    <property type="interactions" value="1752"/>
</dbReference>
<dbReference type="Proteomes" id="UP000007266">
    <property type="component" value="Linkage group 6"/>
</dbReference>
<dbReference type="Pfam" id="PF09797">
    <property type="entry name" value="NatB_MDM20"/>
    <property type="match status" value="1"/>
</dbReference>
<evidence type="ECO:0000256" key="3">
    <source>
        <dbReference type="ARBA" id="ARBA00029872"/>
    </source>
</evidence>
<dbReference type="AlphaFoldDB" id="D2A4T4"/>
<evidence type="ECO:0000313" key="4">
    <source>
        <dbReference type="EMBL" id="EFA05265.1"/>
    </source>
</evidence>
<comment type="similarity">
    <text evidence="1">Belongs to the MDM20/NAA25 family.</text>
</comment>
<dbReference type="PANTHER" id="PTHR22767:SF3">
    <property type="entry name" value="N-ALPHA-ACETYLTRANSFERASE 25, NATB AUXILIARY SUBUNIT"/>
    <property type="match status" value="1"/>
</dbReference>
<dbReference type="EMBL" id="KQ971344">
    <property type="protein sequence ID" value="EFA05265.1"/>
    <property type="molecule type" value="Genomic_DNA"/>
</dbReference>
<dbReference type="InParanoid" id="D2A4T4"/>
<dbReference type="GO" id="GO:0031416">
    <property type="term" value="C:NatB complex"/>
    <property type="evidence" value="ECO:0000318"/>
    <property type="project" value="GO_Central"/>
</dbReference>
<keyword evidence="2" id="KW-0802">TPR repeat</keyword>
<dbReference type="Gene3D" id="1.25.40.1040">
    <property type="match status" value="1"/>
</dbReference>
<accession>D2A4T4</accession>